<dbReference type="SUPFAM" id="SSF56112">
    <property type="entry name" value="Protein kinase-like (PK-like)"/>
    <property type="match status" value="1"/>
</dbReference>
<keyword evidence="6" id="KW-0472">Membrane</keyword>
<organism evidence="11 12">
    <name type="scientific">Abrus precatorius</name>
    <name type="common">Indian licorice</name>
    <name type="synonym">Glycine abrus</name>
    <dbReference type="NCBI Taxonomy" id="3816"/>
    <lineage>
        <taxon>Eukaryota</taxon>
        <taxon>Viridiplantae</taxon>
        <taxon>Streptophyta</taxon>
        <taxon>Embryophyta</taxon>
        <taxon>Tracheophyta</taxon>
        <taxon>Spermatophyta</taxon>
        <taxon>Magnoliopsida</taxon>
        <taxon>eudicotyledons</taxon>
        <taxon>Gunneridae</taxon>
        <taxon>Pentapetalae</taxon>
        <taxon>rosids</taxon>
        <taxon>fabids</taxon>
        <taxon>Fabales</taxon>
        <taxon>Fabaceae</taxon>
        <taxon>Papilionoideae</taxon>
        <taxon>50 kb inversion clade</taxon>
        <taxon>NPAAA clade</taxon>
        <taxon>indigoferoid/millettioid clade</taxon>
        <taxon>Abreae</taxon>
        <taxon>Abrus</taxon>
    </lineage>
</organism>
<dbReference type="InterPro" id="IPR011009">
    <property type="entry name" value="Kinase-like_dom_sf"/>
</dbReference>
<feature type="signal peptide" evidence="9">
    <location>
        <begin position="1"/>
        <end position="21"/>
    </location>
</feature>
<dbReference type="FunFam" id="3.30.200.20:FF:000489">
    <property type="entry name" value="Inactive receptor-like serine/threonine-protein kinase"/>
    <property type="match status" value="1"/>
</dbReference>
<feature type="chain" id="PRO_5034750755" evidence="9">
    <location>
        <begin position="22"/>
        <end position="662"/>
    </location>
</feature>
<protein>
    <submittedName>
        <fullName evidence="12">Probable LRR receptor-like serine/threonine-protein kinase At1g63430 isoform X1</fullName>
    </submittedName>
</protein>
<dbReference type="GO" id="GO:0004672">
    <property type="term" value="F:protein kinase activity"/>
    <property type="evidence" value="ECO:0007669"/>
    <property type="project" value="InterPro"/>
</dbReference>
<dbReference type="GO" id="GO:0012505">
    <property type="term" value="C:endomembrane system"/>
    <property type="evidence" value="ECO:0007669"/>
    <property type="project" value="UniProtKB-SubCell"/>
</dbReference>
<dbReference type="AlphaFoldDB" id="A0A8B8KGK8"/>
<reference evidence="11" key="1">
    <citation type="journal article" date="2019" name="Toxins">
        <title>Detection of Abrin-Like and Prepropulchellin-Like Toxin Genes and Transcripts Using Whole Genome Sequencing and Full-Length Transcript Sequencing of Abrus precatorius.</title>
        <authorList>
            <person name="Hovde B.T."/>
            <person name="Daligault H.E."/>
            <person name="Hanschen E.R."/>
            <person name="Kunde Y.A."/>
            <person name="Johnson M.B."/>
            <person name="Starkenburg S.R."/>
            <person name="Johnson S.L."/>
        </authorList>
    </citation>
    <scope>NUCLEOTIDE SEQUENCE [LARGE SCALE GENOMIC DNA]</scope>
</reference>
<dbReference type="Proteomes" id="UP000694853">
    <property type="component" value="Unplaced"/>
</dbReference>
<evidence type="ECO:0000256" key="3">
    <source>
        <dbReference type="ARBA" id="ARBA00022729"/>
    </source>
</evidence>
<evidence type="ECO:0000256" key="1">
    <source>
        <dbReference type="ARBA" id="ARBA00022614"/>
    </source>
</evidence>
<dbReference type="InterPro" id="IPR032675">
    <property type="entry name" value="LRR_dom_sf"/>
</dbReference>
<dbReference type="OrthoDB" id="676979at2759"/>
<evidence type="ECO:0000256" key="2">
    <source>
        <dbReference type="ARBA" id="ARBA00022692"/>
    </source>
</evidence>
<evidence type="ECO:0000256" key="9">
    <source>
        <dbReference type="SAM" id="SignalP"/>
    </source>
</evidence>
<evidence type="ECO:0000256" key="7">
    <source>
        <dbReference type="ARBA" id="ARBA00046288"/>
    </source>
</evidence>
<dbReference type="GO" id="GO:0005524">
    <property type="term" value="F:ATP binding"/>
    <property type="evidence" value="ECO:0007669"/>
    <property type="project" value="InterPro"/>
</dbReference>
<dbReference type="InterPro" id="IPR000719">
    <property type="entry name" value="Prot_kinase_dom"/>
</dbReference>
<keyword evidence="2" id="KW-0812">Transmembrane</keyword>
<evidence type="ECO:0000256" key="6">
    <source>
        <dbReference type="ARBA" id="ARBA00023136"/>
    </source>
</evidence>
<dbReference type="PANTHER" id="PTHR46084">
    <property type="entry name" value="PROTEIN MALE DISCOVERER 2"/>
    <property type="match status" value="1"/>
</dbReference>
<dbReference type="FunFam" id="3.80.10.10:FF:000627">
    <property type="entry name" value="Probable leucine-rich repeat receptor-like protein kinase At2g33170"/>
    <property type="match status" value="1"/>
</dbReference>
<keyword evidence="11" id="KW-1185">Reference proteome</keyword>
<evidence type="ECO:0000256" key="8">
    <source>
        <dbReference type="SAM" id="MobiDB-lite"/>
    </source>
</evidence>
<feature type="domain" description="Protein kinase" evidence="10">
    <location>
        <begin position="363"/>
        <end position="640"/>
    </location>
</feature>
<accession>A0A8B8KGK8</accession>
<dbReference type="Gene3D" id="3.30.200.20">
    <property type="entry name" value="Phosphorylase Kinase, domain 1"/>
    <property type="match status" value="1"/>
</dbReference>
<comment type="subcellular location">
    <subcellularLocation>
        <location evidence="7">Endomembrane system</location>
        <topology evidence="7">Single-pass type I membrane protein</topology>
    </subcellularLocation>
</comment>
<dbReference type="InterPro" id="IPR013210">
    <property type="entry name" value="LRR_N_plant-typ"/>
</dbReference>
<evidence type="ECO:0000313" key="11">
    <source>
        <dbReference type="Proteomes" id="UP000694853"/>
    </source>
</evidence>
<evidence type="ECO:0000259" key="10">
    <source>
        <dbReference type="PROSITE" id="PS50011"/>
    </source>
</evidence>
<dbReference type="InterPro" id="IPR001611">
    <property type="entry name" value="Leu-rich_rpt"/>
</dbReference>
<dbReference type="RefSeq" id="XP_027342358.1">
    <property type="nucleotide sequence ID" value="XM_027486557.1"/>
</dbReference>
<dbReference type="KEGG" id="aprc:113855089"/>
<dbReference type="Gene3D" id="3.80.10.10">
    <property type="entry name" value="Ribonuclease Inhibitor"/>
    <property type="match status" value="2"/>
</dbReference>
<dbReference type="PANTHER" id="PTHR46084:SF19">
    <property type="entry name" value="PROTEIN KINASE DOMAIN-CONTAINING PROTEIN"/>
    <property type="match status" value="1"/>
</dbReference>
<reference evidence="12" key="2">
    <citation type="submission" date="2025-08" db="UniProtKB">
        <authorList>
            <consortium name="RefSeq"/>
        </authorList>
    </citation>
    <scope>IDENTIFICATION</scope>
    <source>
        <tissue evidence="12">Young leaves</tissue>
    </source>
</reference>
<dbReference type="PROSITE" id="PS50011">
    <property type="entry name" value="PROTEIN_KINASE_DOM"/>
    <property type="match status" value="1"/>
</dbReference>
<keyword evidence="3 9" id="KW-0732">Signal</keyword>
<proteinExistence type="predicted"/>
<keyword evidence="1" id="KW-0433">Leucine-rich repeat</keyword>
<gene>
    <name evidence="12" type="primary">LOC113855089</name>
</gene>
<dbReference type="Pfam" id="PF00560">
    <property type="entry name" value="LRR_1"/>
    <property type="match status" value="2"/>
</dbReference>
<evidence type="ECO:0000256" key="4">
    <source>
        <dbReference type="ARBA" id="ARBA00022737"/>
    </source>
</evidence>
<feature type="region of interest" description="Disordered" evidence="8">
    <location>
        <begin position="260"/>
        <end position="283"/>
    </location>
</feature>
<name>A0A8B8KGK8_ABRPR</name>
<dbReference type="GeneID" id="113855089"/>
<dbReference type="InterPro" id="IPR001245">
    <property type="entry name" value="Ser-Thr/Tyr_kinase_cat_dom"/>
</dbReference>
<sequence length="662" mass="73618">MKLCTSLLLLGLFSTLSFVASDMVPSNEVWALTTFKEAVFEDPHMVLSNWNTLDSDPCGWGGISCTATRDHVIKLNISGSSLRGFLAPEFWKITYLEELILHGNNLIGIIPKELGMLKSLKVLDLGMNQLSGPIPPEIANLTQVVKINLQSNGLAGRLPPELGNLKYLQELRLDRNKLQGPVPAGGTSNFSSNMHGMYASKANLTGFCRSSQLKVADFSYNFFVGSIPKCLEYLPRSSFQGNCLHTKGVKQRTSLQCAGASPAQGRSVMNPKNQPVTKHLSKDHGASKPTWLLALEIVTGTMVGSLFLIAILTAFQRCNNKSSIIIPWKKSASEKDHTAIYIDSEMLKDVMRYSRQELEVACEDFSNIIGSSPDSVVYKGTMKGGPEIAVISLCIKEENWTGYLDLYFQREVADLARLNHDNTGKLLGYCRESTPFTRMLVFEYASNGTLYEHLHCYGEGCQLSWTRRMKIIIGIARGLKYLHTEIEPPFTISELNSNAVYLTEDFSPKLVDFESWKTILERSEKNSGSVSSQGAVCLLPNSLEARHLDTKGNIYAFAILLLEIISGRPPYCKEKGYLVDWAREYLEMPEVMSYVVDPELKHFRYEDLKVICEVITLCISPDPSACPSMRELCSMLESRIVTSISVELKASSLAWAELALSS</sequence>
<keyword evidence="5" id="KW-1133">Transmembrane helix</keyword>
<dbReference type="SUPFAM" id="SSF52058">
    <property type="entry name" value="L domain-like"/>
    <property type="match status" value="1"/>
</dbReference>
<keyword evidence="4" id="KW-0677">Repeat</keyword>
<evidence type="ECO:0000313" key="12">
    <source>
        <dbReference type="RefSeq" id="XP_027342358.1"/>
    </source>
</evidence>
<dbReference type="Gene3D" id="1.10.510.10">
    <property type="entry name" value="Transferase(Phosphotransferase) domain 1"/>
    <property type="match status" value="1"/>
</dbReference>
<evidence type="ECO:0000256" key="5">
    <source>
        <dbReference type="ARBA" id="ARBA00022989"/>
    </source>
</evidence>
<dbReference type="Pfam" id="PF07714">
    <property type="entry name" value="PK_Tyr_Ser-Thr"/>
    <property type="match status" value="1"/>
</dbReference>
<dbReference type="Pfam" id="PF08263">
    <property type="entry name" value="LRRNT_2"/>
    <property type="match status" value="1"/>
</dbReference>